<feature type="transmembrane region" description="Helical" evidence="1">
    <location>
        <begin position="12"/>
        <end position="30"/>
    </location>
</feature>
<evidence type="ECO:0000256" key="1">
    <source>
        <dbReference type="SAM" id="Phobius"/>
    </source>
</evidence>
<evidence type="ECO:0000259" key="2">
    <source>
        <dbReference type="Pfam" id="PF20029"/>
    </source>
</evidence>
<dbReference type="InterPro" id="IPR045494">
    <property type="entry name" value="DUF6436"/>
</dbReference>
<organism evidence="3 4">
    <name type="scientific">Lacimicrobium alkaliphilum</name>
    <dbReference type="NCBI Taxonomy" id="1526571"/>
    <lineage>
        <taxon>Bacteria</taxon>
        <taxon>Pseudomonadati</taxon>
        <taxon>Pseudomonadota</taxon>
        <taxon>Gammaproteobacteria</taxon>
        <taxon>Alteromonadales</taxon>
        <taxon>Alteromonadaceae</taxon>
        <taxon>Lacimicrobium</taxon>
    </lineage>
</organism>
<proteinExistence type="predicted"/>
<gene>
    <name evidence="3" type="ORF">GCM10011357_08490</name>
</gene>
<dbReference type="Proteomes" id="UP000614272">
    <property type="component" value="Unassembled WGS sequence"/>
</dbReference>
<feature type="transmembrane region" description="Helical" evidence="1">
    <location>
        <begin position="105"/>
        <end position="123"/>
    </location>
</feature>
<evidence type="ECO:0000313" key="4">
    <source>
        <dbReference type="Proteomes" id="UP000614272"/>
    </source>
</evidence>
<keyword evidence="1" id="KW-0812">Transmembrane</keyword>
<keyword evidence="4" id="KW-1185">Reference proteome</keyword>
<feature type="transmembrane region" description="Helical" evidence="1">
    <location>
        <begin position="60"/>
        <end position="77"/>
    </location>
</feature>
<dbReference type="RefSeq" id="WP_099032977.1">
    <property type="nucleotide sequence ID" value="NZ_BMGJ01000002.1"/>
</dbReference>
<dbReference type="EMBL" id="BMGJ01000002">
    <property type="protein sequence ID" value="GGD55090.1"/>
    <property type="molecule type" value="Genomic_DNA"/>
</dbReference>
<dbReference type="Pfam" id="PF20029">
    <property type="entry name" value="DUF6436"/>
    <property type="match status" value="1"/>
</dbReference>
<protein>
    <recommendedName>
        <fullName evidence="2">DUF6436 domain-containing protein</fullName>
    </recommendedName>
</protein>
<sequence>MRYPWIDEANKVFSGVLVAQVVVAFAIAAYTDTWLWAMMIGIPTAALPLMLIYTQPQAQITRYAVAIAVQLLTALHIQQSYGLIEVHFEIFTLLAFLVYYRDWKAILVSTATVAIHHISFFLLQSNNAGVYIFEEGHLTFGILLLHAFFAIAEGGVLAVITKRSFNEAHTSLLLSNSISDILNREGIIDLQQPIDPSLTEFSTLIGGIRKVLDESFSVSKQLIGATGAIYQQQQRLNELSRSTSQQVDTIASSIQQMSVSNQQIAASSGESAQETTAAAAAATQAGENINNASNQVHSVHQALSKMSLNLSEFTELRQWITAVPSIILFDAESNLTFIGPYSTGFRCSAGKGLIESWLTSTIDTKGLGPTVFSEAKGCYCPA</sequence>
<evidence type="ECO:0000313" key="3">
    <source>
        <dbReference type="EMBL" id="GGD55090.1"/>
    </source>
</evidence>
<feature type="transmembrane region" description="Helical" evidence="1">
    <location>
        <begin position="138"/>
        <end position="160"/>
    </location>
</feature>
<dbReference type="Gene3D" id="1.10.287.950">
    <property type="entry name" value="Methyl-accepting chemotaxis protein"/>
    <property type="match status" value="1"/>
</dbReference>
<reference evidence="4" key="1">
    <citation type="journal article" date="2019" name="Int. J. Syst. Evol. Microbiol.">
        <title>The Global Catalogue of Microorganisms (GCM) 10K type strain sequencing project: providing services to taxonomists for standard genome sequencing and annotation.</title>
        <authorList>
            <consortium name="The Broad Institute Genomics Platform"/>
            <consortium name="The Broad Institute Genome Sequencing Center for Infectious Disease"/>
            <person name="Wu L."/>
            <person name="Ma J."/>
        </authorList>
    </citation>
    <scope>NUCLEOTIDE SEQUENCE [LARGE SCALE GENOMIC DNA]</scope>
    <source>
        <strain evidence="4">CGMCC 1.12923</strain>
    </source>
</reference>
<name>A0ABQ1R3M9_9ALTE</name>
<keyword evidence="1" id="KW-0472">Membrane</keyword>
<accession>A0ABQ1R3M9</accession>
<keyword evidence="1" id="KW-1133">Transmembrane helix</keyword>
<comment type="caution">
    <text evidence="3">The sequence shown here is derived from an EMBL/GenBank/DDBJ whole genome shotgun (WGS) entry which is preliminary data.</text>
</comment>
<feature type="transmembrane region" description="Helical" evidence="1">
    <location>
        <begin position="36"/>
        <end position="53"/>
    </location>
</feature>
<feature type="transmembrane region" description="Helical" evidence="1">
    <location>
        <begin position="83"/>
        <end position="100"/>
    </location>
</feature>
<dbReference type="SUPFAM" id="SSF58104">
    <property type="entry name" value="Methyl-accepting chemotaxis protein (MCP) signaling domain"/>
    <property type="match status" value="1"/>
</dbReference>
<feature type="domain" description="DUF6436" evidence="2">
    <location>
        <begin position="292"/>
        <end position="381"/>
    </location>
</feature>